<feature type="region of interest" description="Disordered" evidence="2">
    <location>
        <begin position="1041"/>
        <end position="1144"/>
    </location>
</feature>
<feature type="transmembrane region" description="Helical" evidence="3">
    <location>
        <begin position="221"/>
        <end position="240"/>
    </location>
</feature>
<evidence type="ECO:0000313" key="5">
    <source>
        <dbReference type="Proteomes" id="UP000186817"/>
    </source>
</evidence>
<feature type="transmembrane region" description="Helical" evidence="3">
    <location>
        <begin position="340"/>
        <end position="362"/>
    </location>
</feature>
<feature type="transmembrane region" description="Helical" evidence="3">
    <location>
        <begin position="368"/>
        <end position="388"/>
    </location>
</feature>
<keyword evidence="5" id="KW-1185">Reference proteome</keyword>
<evidence type="ECO:0000256" key="3">
    <source>
        <dbReference type="SAM" id="Phobius"/>
    </source>
</evidence>
<protein>
    <submittedName>
        <fullName evidence="4">Uncharacterized protein</fullName>
    </submittedName>
</protein>
<gene>
    <name evidence="4" type="ORF">AK812_SmicGene34747</name>
</gene>
<feature type="transmembrane region" description="Helical" evidence="3">
    <location>
        <begin position="148"/>
        <end position="166"/>
    </location>
</feature>
<feature type="transmembrane region" description="Helical" evidence="3">
    <location>
        <begin position="299"/>
        <end position="319"/>
    </location>
</feature>
<dbReference type="EMBL" id="LSRX01001045">
    <property type="protein sequence ID" value="OLP84385.1"/>
    <property type="molecule type" value="Genomic_DNA"/>
</dbReference>
<evidence type="ECO:0000313" key="4">
    <source>
        <dbReference type="EMBL" id="OLP84385.1"/>
    </source>
</evidence>
<evidence type="ECO:0000256" key="2">
    <source>
        <dbReference type="SAM" id="MobiDB-lite"/>
    </source>
</evidence>
<dbReference type="AlphaFoldDB" id="A0A1Q9CNA7"/>
<proteinExistence type="predicted"/>
<dbReference type="OrthoDB" id="2155462at2759"/>
<keyword evidence="1" id="KW-0175">Coiled coil</keyword>
<organism evidence="4 5">
    <name type="scientific">Symbiodinium microadriaticum</name>
    <name type="common">Dinoflagellate</name>
    <name type="synonym">Zooxanthella microadriatica</name>
    <dbReference type="NCBI Taxonomy" id="2951"/>
    <lineage>
        <taxon>Eukaryota</taxon>
        <taxon>Sar</taxon>
        <taxon>Alveolata</taxon>
        <taxon>Dinophyceae</taxon>
        <taxon>Suessiales</taxon>
        <taxon>Symbiodiniaceae</taxon>
        <taxon>Symbiodinium</taxon>
    </lineage>
</organism>
<keyword evidence="3" id="KW-0812">Transmembrane</keyword>
<feature type="transmembrane region" description="Helical" evidence="3">
    <location>
        <begin position="178"/>
        <end position="201"/>
    </location>
</feature>
<feature type="transmembrane region" description="Helical" evidence="3">
    <location>
        <begin position="64"/>
        <end position="86"/>
    </location>
</feature>
<comment type="caution">
    <text evidence="4">The sequence shown here is derived from an EMBL/GenBank/DDBJ whole genome shotgun (WGS) entry which is preliminary data.</text>
</comment>
<accession>A0A1Q9CNA7</accession>
<keyword evidence="3" id="KW-0472">Membrane</keyword>
<name>A0A1Q9CNA7_SYMMI</name>
<dbReference type="Proteomes" id="UP000186817">
    <property type="component" value="Unassembled WGS sequence"/>
</dbReference>
<reference evidence="4 5" key="1">
    <citation type="submission" date="2016-02" db="EMBL/GenBank/DDBJ databases">
        <title>Genome analysis of coral dinoflagellate symbionts highlights evolutionary adaptations to a symbiotic lifestyle.</title>
        <authorList>
            <person name="Aranda M."/>
            <person name="Li Y."/>
            <person name="Liew Y.J."/>
            <person name="Baumgarten S."/>
            <person name="Simakov O."/>
            <person name="Wilson M."/>
            <person name="Piel J."/>
            <person name="Ashoor H."/>
            <person name="Bougouffa S."/>
            <person name="Bajic V.B."/>
            <person name="Ryu T."/>
            <person name="Ravasi T."/>
            <person name="Bayer T."/>
            <person name="Micklem G."/>
            <person name="Kim H."/>
            <person name="Bhak J."/>
            <person name="Lajeunesse T.C."/>
            <person name="Voolstra C.R."/>
        </authorList>
    </citation>
    <scope>NUCLEOTIDE SEQUENCE [LARGE SCALE GENOMIC DNA]</scope>
    <source>
        <strain evidence="4 5">CCMP2467</strain>
    </source>
</reference>
<feature type="compositionally biased region" description="Low complexity" evidence="2">
    <location>
        <begin position="1103"/>
        <end position="1118"/>
    </location>
</feature>
<feature type="coiled-coil region" evidence="1">
    <location>
        <begin position="848"/>
        <end position="897"/>
    </location>
</feature>
<keyword evidence="3" id="KW-1133">Transmembrane helix</keyword>
<sequence length="1169" mass="128453">MHLADATPASTKRVAAARCVRAEVLILWGDVGNFIGGAHELFVAQASQAHESGVENLRSLGPEAMATAAQIAGTVIAFALGIYAAYMTQIKIVGSDPTAPKMQKLCMAGDMTALKEAGFHEYESEMGGGFICIVTQFVLALVKEPAGILVWGAAGIHLFPLMLLVYTEAGRPGAKSFVNWPILTFLLGQVFGISFAFPCFWVSSALRQGTGGGSPASGRVWTAMLVPLLVTLLEAAVFNLDTNTRAWTICADSLVGPGLAFVGILTWPFPAPRSLFRLPSSCWPMPVPPYKSSDARKQAYSIMAAISAAGYYYLIYCAWRSFDSSEELLAAIWGPKASPWVAFMTVDSSVLSLSMLVYLAASCRGLDVLIAVLFSPFIGPASAYCFVLRSREQQRLESLNRIFRLKAESVPMLVAVGPGSCLDNFGREFDAFFLHCGASLESCKTCFKELPPTAGVVGLEWHAAELWSRRCRVLAEDGADPRQEYTPRTRAIRLSLLLPFLTTDYVSPCQDIWTCNASLTGQLGRGAISSSREKSDSACWRLPFPVLLPLASFGYHVRDSLQLMPVLPRRSSWNDTLALKGRVQAAMLCNLIAGCLGFTCRAPDWWTCHLRMDRMGRLYHRETKLDPFPEHAALHIARGSRRGDKAYLKWLPPPSLSFPRPEYQQLYLFVYHKGMSTLFRSLFAEVLAFLGLSVTQYQWPSMPRRCGEADFTGLYVQPKDLEYLQRYDFWPYNRAPSAVPQLAPPRKSAKKRLALAHCKRPAKKDISLLQSHHSMGGPKWKGGNSYQGHGSYKDGSAKWGLWRGAWPSPKEKPVFPAYDHRRVPEDWTDQPQEPPSFGQRLQHSLNATKRAEQRVTSLQNSIKERKRQWATYQEEMKAAWIKEKNRCQRELERLDGELTKAFMLQEGARKDLLSVANQEEQQQQEPAEDETAWQETLGSWQTSDSDSAAVLQRAMTATGGATTARPAMAIDPASAEALRGKDLDKELDQVDTARHLSMLLIFPRMLQNTRIQEQPALVQALRPSPTEIPVPPYVCSPSHPGAAAVPVGHSPVPKPKQPSNGQRVPVKTRTPPAAPHSSGPSMEEKLEAKRAAATAAMHPFRLGTGQTTAAPGTTAHPPDNATATEVPNPTGPGHGGHADGSVPVHILEGDSDLEEADVFMQETGPGNEE</sequence>
<feature type="transmembrane region" description="Helical" evidence="3">
    <location>
        <begin position="247"/>
        <end position="269"/>
    </location>
</feature>
<evidence type="ECO:0000256" key="1">
    <source>
        <dbReference type="SAM" id="Coils"/>
    </source>
</evidence>